<dbReference type="RefSeq" id="WP_255035749.1">
    <property type="nucleotide sequence ID" value="NZ_RJUF01000004.1"/>
</dbReference>
<evidence type="ECO:0000256" key="9">
    <source>
        <dbReference type="ARBA" id="ARBA00022777"/>
    </source>
</evidence>
<accession>A0AAE3GZN4</accession>
<comment type="subcellular location">
    <subcellularLocation>
        <location evidence="2">Cell membrane</location>
        <topology evidence="2">Multi-pass membrane protein</topology>
    </subcellularLocation>
</comment>
<evidence type="ECO:0000256" key="2">
    <source>
        <dbReference type="ARBA" id="ARBA00004651"/>
    </source>
</evidence>
<dbReference type="EMBL" id="RJUF01000004">
    <property type="protein sequence ID" value="MCP9761997.1"/>
    <property type="molecule type" value="Genomic_DNA"/>
</dbReference>
<keyword evidence="9 17" id="KW-0418">Kinase</keyword>
<feature type="domain" description="Histidine kinase" evidence="15">
    <location>
        <begin position="237"/>
        <end position="454"/>
    </location>
</feature>
<dbReference type="CDD" id="cd00082">
    <property type="entry name" value="HisKA"/>
    <property type="match status" value="1"/>
</dbReference>
<dbReference type="PROSITE" id="PS50109">
    <property type="entry name" value="HIS_KIN"/>
    <property type="match status" value="1"/>
</dbReference>
<evidence type="ECO:0000259" key="15">
    <source>
        <dbReference type="PROSITE" id="PS50109"/>
    </source>
</evidence>
<protein>
    <recommendedName>
        <fullName evidence="3">histidine kinase</fullName>
        <ecNumber evidence="3">2.7.13.3</ecNumber>
    </recommendedName>
</protein>
<dbReference type="GO" id="GO:0005524">
    <property type="term" value="F:ATP binding"/>
    <property type="evidence" value="ECO:0007669"/>
    <property type="project" value="UniProtKB-KW"/>
</dbReference>
<dbReference type="InterPro" id="IPR004358">
    <property type="entry name" value="Sig_transdc_His_kin-like_C"/>
</dbReference>
<evidence type="ECO:0000256" key="12">
    <source>
        <dbReference type="ARBA" id="ARBA00023012"/>
    </source>
</evidence>
<dbReference type="Pfam" id="PF00672">
    <property type="entry name" value="HAMP"/>
    <property type="match status" value="1"/>
</dbReference>
<dbReference type="InterPro" id="IPR050398">
    <property type="entry name" value="HssS/ArlS-like"/>
</dbReference>
<feature type="domain" description="HAMP" evidence="16">
    <location>
        <begin position="176"/>
        <end position="229"/>
    </location>
</feature>
<dbReference type="InterPro" id="IPR003594">
    <property type="entry name" value="HATPase_dom"/>
</dbReference>
<keyword evidence="5" id="KW-0597">Phosphoprotein</keyword>
<keyword evidence="10" id="KW-0067">ATP-binding</keyword>
<dbReference type="SUPFAM" id="SSF55874">
    <property type="entry name" value="ATPase domain of HSP90 chaperone/DNA topoisomerase II/histidine kinase"/>
    <property type="match status" value="1"/>
</dbReference>
<keyword evidence="11 14" id="KW-1133">Transmembrane helix</keyword>
<evidence type="ECO:0000259" key="16">
    <source>
        <dbReference type="PROSITE" id="PS50885"/>
    </source>
</evidence>
<organism evidence="17 18">
    <name type="scientific">Lacihabitans soyangensis</name>
    <dbReference type="NCBI Taxonomy" id="869394"/>
    <lineage>
        <taxon>Bacteria</taxon>
        <taxon>Pseudomonadati</taxon>
        <taxon>Bacteroidota</taxon>
        <taxon>Cytophagia</taxon>
        <taxon>Cytophagales</taxon>
        <taxon>Leadbetterellaceae</taxon>
        <taxon>Lacihabitans</taxon>
    </lineage>
</organism>
<dbReference type="EC" id="2.7.13.3" evidence="3"/>
<dbReference type="GO" id="GO:0005886">
    <property type="term" value="C:plasma membrane"/>
    <property type="evidence" value="ECO:0007669"/>
    <property type="project" value="UniProtKB-SubCell"/>
</dbReference>
<evidence type="ECO:0000256" key="1">
    <source>
        <dbReference type="ARBA" id="ARBA00000085"/>
    </source>
</evidence>
<feature type="transmembrane region" description="Helical" evidence="14">
    <location>
        <begin position="155"/>
        <end position="176"/>
    </location>
</feature>
<dbReference type="PANTHER" id="PTHR45528">
    <property type="entry name" value="SENSOR HISTIDINE KINASE CPXA"/>
    <property type="match status" value="1"/>
</dbReference>
<evidence type="ECO:0000256" key="14">
    <source>
        <dbReference type="SAM" id="Phobius"/>
    </source>
</evidence>
<dbReference type="AlphaFoldDB" id="A0AAE3GZN4"/>
<evidence type="ECO:0000256" key="4">
    <source>
        <dbReference type="ARBA" id="ARBA00022475"/>
    </source>
</evidence>
<comment type="caution">
    <text evidence="17">The sequence shown here is derived from an EMBL/GenBank/DDBJ whole genome shotgun (WGS) entry which is preliminary data.</text>
</comment>
<proteinExistence type="predicted"/>
<dbReference type="Pfam" id="PF00512">
    <property type="entry name" value="HisKA"/>
    <property type="match status" value="1"/>
</dbReference>
<dbReference type="InterPro" id="IPR036097">
    <property type="entry name" value="HisK_dim/P_sf"/>
</dbReference>
<keyword evidence="18" id="KW-1185">Reference proteome</keyword>
<sequence length="455" mass="51976">MKTQNKIILLLSSILLSFILVFGGFIYYTFTQYSYQDFHERLHIRAVTTAKIQLEYHREGSYLKSFKAEYLEKLANEKDYVFALDTLKDLTTLSKKLDVSRTFLDDAVRLKESYFNKNGVFFTGISYPVEGKNYLVIVSAENYYNTHHVVFLRQLLFGAFIISLLLIFFVSYWFSLKITKPLKEIMGDINKIGTDNLYLRLEGKNQNHELGSLIVTFNQMLDRLETSFEAQNNFVSNASHELRTPLTTIIAEADLSLSRKRESSRYEESLKVILGEAEKLNTKTQALLFLAQTGFKGKELHFETIRIDELLIDCKQTIDKIHPNNHLALNFSSLPENPESLLIKANPQLLLLAISNIISNGIKYSNNQPVIVKVESVLGFIKLIISDMGIGIPDKELPYIYDPFFRASNTSNFEGYGIGLPLARNIIRIHKGELSVFANKPSGVVVEIRIPLKQD</sequence>
<dbReference type="Gene3D" id="3.30.565.10">
    <property type="entry name" value="Histidine kinase-like ATPase, C-terminal domain"/>
    <property type="match status" value="1"/>
</dbReference>
<evidence type="ECO:0000256" key="11">
    <source>
        <dbReference type="ARBA" id="ARBA00022989"/>
    </source>
</evidence>
<feature type="transmembrane region" description="Helical" evidence="14">
    <location>
        <begin position="7"/>
        <end position="30"/>
    </location>
</feature>
<dbReference type="SMART" id="SM00304">
    <property type="entry name" value="HAMP"/>
    <property type="match status" value="1"/>
</dbReference>
<keyword evidence="12" id="KW-0902">Two-component regulatory system</keyword>
<keyword evidence="13 14" id="KW-0472">Membrane</keyword>
<evidence type="ECO:0000313" key="17">
    <source>
        <dbReference type="EMBL" id="MCP9761997.1"/>
    </source>
</evidence>
<keyword evidence="7 14" id="KW-0812">Transmembrane</keyword>
<dbReference type="InterPro" id="IPR003660">
    <property type="entry name" value="HAMP_dom"/>
</dbReference>
<dbReference type="PRINTS" id="PR00344">
    <property type="entry name" value="BCTRLSENSOR"/>
</dbReference>
<evidence type="ECO:0000256" key="8">
    <source>
        <dbReference type="ARBA" id="ARBA00022741"/>
    </source>
</evidence>
<dbReference type="PANTHER" id="PTHR45528:SF1">
    <property type="entry name" value="SENSOR HISTIDINE KINASE CPXA"/>
    <property type="match status" value="1"/>
</dbReference>
<evidence type="ECO:0000256" key="7">
    <source>
        <dbReference type="ARBA" id="ARBA00022692"/>
    </source>
</evidence>
<dbReference type="GO" id="GO:0000155">
    <property type="term" value="F:phosphorelay sensor kinase activity"/>
    <property type="evidence" value="ECO:0007669"/>
    <property type="project" value="InterPro"/>
</dbReference>
<gene>
    <name evidence="17" type="ORF">EGI31_03455</name>
</gene>
<dbReference type="SMART" id="SM00388">
    <property type="entry name" value="HisKA"/>
    <property type="match status" value="1"/>
</dbReference>
<evidence type="ECO:0000256" key="10">
    <source>
        <dbReference type="ARBA" id="ARBA00022840"/>
    </source>
</evidence>
<dbReference type="PROSITE" id="PS50885">
    <property type="entry name" value="HAMP"/>
    <property type="match status" value="1"/>
</dbReference>
<evidence type="ECO:0000256" key="13">
    <source>
        <dbReference type="ARBA" id="ARBA00023136"/>
    </source>
</evidence>
<reference evidence="17 18" key="1">
    <citation type="submission" date="2018-11" db="EMBL/GenBank/DDBJ databases">
        <title>Novel bacteria species description.</title>
        <authorList>
            <person name="Han J.-H."/>
        </authorList>
    </citation>
    <scope>NUCLEOTIDE SEQUENCE [LARGE SCALE GENOMIC DNA]</scope>
    <source>
        <strain evidence="17 18">KCTC23259</strain>
    </source>
</reference>
<dbReference type="InterPro" id="IPR003661">
    <property type="entry name" value="HisK_dim/P_dom"/>
</dbReference>
<keyword evidence="6" id="KW-0808">Transferase</keyword>
<dbReference type="Gene3D" id="6.10.340.10">
    <property type="match status" value="1"/>
</dbReference>
<evidence type="ECO:0000313" key="18">
    <source>
        <dbReference type="Proteomes" id="UP001204144"/>
    </source>
</evidence>
<evidence type="ECO:0000256" key="5">
    <source>
        <dbReference type="ARBA" id="ARBA00022553"/>
    </source>
</evidence>
<evidence type="ECO:0000256" key="3">
    <source>
        <dbReference type="ARBA" id="ARBA00012438"/>
    </source>
</evidence>
<dbReference type="SUPFAM" id="SSF158472">
    <property type="entry name" value="HAMP domain-like"/>
    <property type="match status" value="1"/>
</dbReference>
<dbReference type="Pfam" id="PF02518">
    <property type="entry name" value="HATPase_c"/>
    <property type="match status" value="1"/>
</dbReference>
<comment type="catalytic activity">
    <reaction evidence="1">
        <text>ATP + protein L-histidine = ADP + protein N-phospho-L-histidine.</text>
        <dbReference type="EC" id="2.7.13.3"/>
    </reaction>
</comment>
<dbReference type="InterPro" id="IPR036890">
    <property type="entry name" value="HATPase_C_sf"/>
</dbReference>
<dbReference type="Proteomes" id="UP001204144">
    <property type="component" value="Unassembled WGS sequence"/>
</dbReference>
<keyword evidence="4" id="KW-1003">Cell membrane</keyword>
<dbReference type="SUPFAM" id="SSF47384">
    <property type="entry name" value="Homodimeric domain of signal transducing histidine kinase"/>
    <property type="match status" value="1"/>
</dbReference>
<name>A0AAE3GZN4_9BACT</name>
<keyword evidence="8" id="KW-0547">Nucleotide-binding</keyword>
<dbReference type="SMART" id="SM00387">
    <property type="entry name" value="HATPase_c"/>
    <property type="match status" value="1"/>
</dbReference>
<dbReference type="Gene3D" id="1.10.287.130">
    <property type="match status" value="1"/>
</dbReference>
<dbReference type="InterPro" id="IPR005467">
    <property type="entry name" value="His_kinase_dom"/>
</dbReference>
<evidence type="ECO:0000256" key="6">
    <source>
        <dbReference type="ARBA" id="ARBA00022679"/>
    </source>
</evidence>
<dbReference type="CDD" id="cd06225">
    <property type="entry name" value="HAMP"/>
    <property type="match status" value="1"/>
</dbReference>